<sequence length="1326" mass="151586">MSAKVTSQRLPVEKWTRPELEDRFHSTYSRNLQLGQKNVALEKELKILNGRLRKTVMNKENVADDYTKELERKNKLLTEKLQSLKHQLLVYTRPSAQTATVNALTSRVTQRPRTANTGGLTEKNAQNQENVETNRPHTTTVTYAQDRNVGNSEHAVLLQGIGEKTLIIKLNKELREERERLEVARYDVDNKKKEKLKNINQSLNNEVEQSRQTIKALEQSASRFRSDAQKYSESNQTSSQVVKQELKQLKDELESLKQTNKQLIDRALSSNVAVTDSSIIELKTQIEQLNSIIQKLENDKIILKKNYSNLEKDYKNLQKQSRRVQNQQPVESFIPKHVEIEKKDKSNVLDKLYDDVVNIVDSHLTVNGIESNYERNEKWQQLYTEMYAELEKTRKMVASEYEINKDLGIENTRLNTDFETLKLQHQKEVDTMIKTITELQLQVQLLENQLRSVAGGDSFTFKGVENLASLNQPEMTFDINRVKVINEKIVDLMCPKSPRYFICVEFYDFEIATTQIFNGNNSTVSFSTTYEFVVSELFIHYIATDGINLELYETSGTSYKKVGDARISLKELLGSKKQHAIKGNAELLDNKSSVIGYLDYYVKLPESLVDALKAQNRRMLANTMIPIDESEAEDMNRLVVHVQRARGLAEALGSESPSTYVAYQVLDFPPQSTNVMSVNSNPEYNHTQVFNLPNTEGVHQYLKESSITLFVVQDPSTIKSKAFNGTLKADIRLFPLARNHRINKSFVLHLTNGEPTEATVEVSIYWEYDYKYHSAEVFQESASKIIKEIDGHDSIQPTITSEKPLELKSIQNTKQDDQKPIEKDSEKLPDANIPRDMGNHIASESSSSSSSDEGIILTAGPPQKLESTESRPEIINPDNSDSEVVVLESPKEGREDGEGRSRQGVDDGVKQGFTDDKLIKQDSKARKDVDNDHRRRDVDIVDRGSSKVKGEQFRGRNLNLKTSEESLQQRETEESLRNDGHRVVTEVFRGRRIESEARTDENQPKPAARPQAAPRTQPRRLDGVDPIELNRRLSLEIKNSRTSDKSDSEDSVQSDGTYVAEEKEPRITELGEEIEVEDESEEESERESRQSEETEKKEAAGPRIVEFTEPLHFSIPPSDTSSFAENSARSLDGKPHRRHVQKNQPTLSLPSGPSNLRIVNVTQNLENPDEIPPGATVELKVLGLRAMERSSLLSSDYDHTMIFIEWNFLDFDREQCQTESSIEIPRNPRQVANFNAIHSYELDWRRIALLKQWMTLSIRMKFTMVVENNEQEEVEDLGEGYLDLDEVVNVKKQTITLYDVDMIPLALLDIEINYAEALLRHFEQIE</sequence>
<evidence type="ECO:0000256" key="2">
    <source>
        <dbReference type="ARBA" id="ARBA00006042"/>
    </source>
</evidence>
<feature type="coiled-coil region" evidence="6">
    <location>
        <begin position="167"/>
        <end position="327"/>
    </location>
</feature>
<keyword evidence="5" id="KW-0966">Cell projection</keyword>
<feature type="region of interest" description="Disordered" evidence="7">
    <location>
        <begin position="103"/>
        <end position="137"/>
    </location>
</feature>
<evidence type="ECO:0000256" key="7">
    <source>
        <dbReference type="SAM" id="MobiDB-lite"/>
    </source>
</evidence>
<protein>
    <recommendedName>
        <fullName evidence="8">C2 domain-containing protein</fullName>
    </recommendedName>
</protein>
<feature type="compositionally biased region" description="Basic and acidic residues" evidence="7">
    <location>
        <begin position="962"/>
        <end position="1003"/>
    </location>
</feature>
<reference evidence="9" key="1">
    <citation type="submission" date="2020-09" db="EMBL/GenBank/DDBJ databases">
        <authorList>
            <person name="Kikuchi T."/>
        </authorList>
    </citation>
    <scope>NUCLEOTIDE SEQUENCE</scope>
    <source>
        <strain evidence="9">SH1</strain>
    </source>
</reference>
<comment type="subcellular location">
    <subcellularLocation>
        <location evidence="1">Cell projection</location>
        <location evidence="1">Cilium</location>
    </subcellularLocation>
</comment>
<dbReference type="EMBL" id="CAJFCW020000002">
    <property type="protein sequence ID" value="CAG9091049.1"/>
    <property type="molecule type" value="Genomic_DNA"/>
</dbReference>
<dbReference type="GO" id="GO:0005856">
    <property type="term" value="C:cytoskeleton"/>
    <property type="evidence" value="ECO:0007669"/>
    <property type="project" value="UniProtKB-ARBA"/>
</dbReference>
<gene>
    <name evidence="9" type="ORF">BOKJ2_LOCUS3115</name>
</gene>
<feature type="compositionally biased region" description="Basic and acidic residues" evidence="7">
    <location>
        <begin position="1019"/>
        <end position="1048"/>
    </location>
</feature>
<accession>A0A811K3M4</accession>
<evidence type="ECO:0000256" key="4">
    <source>
        <dbReference type="ARBA" id="ARBA00023069"/>
    </source>
</evidence>
<evidence type="ECO:0000313" key="9">
    <source>
        <dbReference type="EMBL" id="CAD5210293.1"/>
    </source>
</evidence>
<dbReference type="CDD" id="cd00030">
    <property type="entry name" value="C2"/>
    <property type="match status" value="1"/>
</dbReference>
<feature type="compositionally biased region" description="Basic and acidic residues" evidence="7">
    <location>
        <begin position="814"/>
        <end position="829"/>
    </location>
</feature>
<dbReference type="SUPFAM" id="SSF49562">
    <property type="entry name" value="C2 domain (Calcium/lipid-binding domain, CaLB)"/>
    <property type="match status" value="2"/>
</dbReference>
<dbReference type="PANTHER" id="PTHR14240:SF1">
    <property type="entry name" value="PROTEIN FANTOM-RELATED"/>
    <property type="match status" value="1"/>
</dbReference>
<comment type="caution">
    <text evidence="9">The sequence shown here is derived from an EMBL/GenBank/DDBJ whole genome shotgun (WGS) entry which is preliminary data.</text>
</comment>
<feature type="compositionally biased region" description="Polar residues" evidence="7">
    <location>
        <begin position="1117"/>
        <end position="1129"/>
    </location>
</feature>
<dbReference type="InterPro" id="IPR031139">
    <property type="entry name" value="RPGRIP1_fam"/>
</dbReference>
<evidence type="ECO:0000313" key="10">
    <source>
        <dbReference type="Proteomes" id="UP000614601"/>
    </source>
</evidence>
<feature type="compositionally biased region" description="Polar residues" evidence="7">
    <location>
        <begin position="1142"/>
        <end position="1154"/>
    </location>
</feature>
<dbReference type="GO" id="GO:1905515">
    <property type="term" value="P:non-motile cilium assembly"/>
    <property type="evidence" value="ECO:0007669"/>
    <property type="project" value="TreeGrafter"/>
</dbReference>
<proteinExistence type="inferred from homology"/>
<dbReference type="InterPro" id="IPR021656">
    <property type="entry name" value="C2-C2_1"/>
</dbReference>
<comment type="similarity">
    <text evidence="2">Belongs to the RPGRIP1 family.</text>
</comment>
<evidence type="ECO:0000256" key="3">
    <source>
        <dbReference type="ARBA" id="ARBA00023054"/>
    </source>
</evidence>
<dbReference type="PROSITE" id="PS50004">
    <property type="entry name" value="C2"/>
    <property type="match status" value="1"/>
</dbReference>
<dbReference type="Pfam" id="PF11618">
    <property type="entry name" value="C2-C2_1"/>
    <property type="match status" value="2"/>
</dbReference>
<keyword evidence="4" id="KW-0969">Cilium</keyword>
<keyword evidence="3 6" id="KW-0175">Coiled coil</keyword>
<feature type="compositionally biased region" description="Basic and acidic residues" evidence="7">
    <location>
        <begin position="1086"/>
        <end position="1100"/>
    </location>
</feature>
<dbReference type="OrthoDB" id="2133912at2759"/>
<organism evidence="9 10">
    <name type="scientific">Bursaphelenchus okinawaensis</name>
    <dbReference type="NCBI Taxonomy" id="465554"/>
    <lineage>
        <taxon>Eukaryota</taxon>
        <taxon>Metazoa</taxon>
        <taxon>Ecdysozoa</taxon>
        <taxon>Nematoda</taxon>
        <taxon>Chromadorea</taxon>
        <taxon>Rhabditida</taxon>
        <taxon>Tylenchina</taxon>
        <taxon>Tylenchomorpha</taxon>
        <taxon>Aphelenchoidea</taxon>
        <taxon>Aphelenchoididae</taxon>
        <taxon>Bursaphelenchus</taxon>
    </lineage>
</organism>
<dbReference type="Gene3D" id="2.60.40.150">
    <property type="entry name" value="C2 domain"/>
    <property type="match status" value="3"/>
</dbReference>
<dbReference type="InterPro" id="IPR000008">
    <property type="entry name" value="C2_dom"/>
</dbReference>
<dbReference type="EMBL" id="CAJFDH010000002">
    <property type="protein sequence ID" value="CAD5210293.1"/>
    <property type="molecule type" value="Genomic_DNA"/>
</dbReference>
<evidence type="ECO:0000259" key="8">
    <source>
        <dbReference type="PROSITE" id="PS50004"/>
    </source>
</evidence>
<keyword evidence="10" id="KW-1185">Reference proteome</keyword>
<evidence type="ECO:0000256" key="6">
    <source>
        <dbReference type="SAM" id="Coils"/>
    </source>
</evidence>
<feature type="compositionally biased region" description="Acidic residues" evidence="7">
    <location>
        <begin position="1070"/>
        <end position="1085"/>
    </location>
</feature>
<evidence type="ECO:0000256" key="5">
    <source>
        <dbReference type="ARBA" id="ARBA00023273"/>
    </source>
</evidence>
<feature type="domain" description="C2" evidence="8">
    <location>
        <begin position="619"/>
        <end position="746"/>
    </location>
</feature>
<feature type="region of interest" description="Disordered" evidence="7">
    <location>
        <begin position="795"/>
        <end position="1155"/>
    </location>
</feature>
<dbReference type="PANTHER" id="PTHR14240">
    <property type="entry name" value="RETINITIS PIGMENTOSA GTPASE REGULATOR-INTERACTING PROTEIN"/>
    <property type="match status" value="1"/>
</dbReference>
<feature type="compositionally biased region" description="Basic and acidic residues" evidence="7">
    <location>
        <begin position="889"/>
        <end position="954"/>
    </location>
</feature>
<dbReference type="GO" id="GO:0035869">
    <property type="term" value="C:ciliary transition zone"/>
    <property type="evidence" value="ECO:0007669"/>
    <property type="project" value="TreeGrafter"/>
</dbReference>
<feature type="compositionally biased region" description="Low complexity" evidence="7">
    <location>
        <begin position="1004"/>
        <end position="1016"/>
    </location>
</feature>
<dbReference type="InterPro" id="IPR035892">
    <property type="entry name" value="C2_domain_sf"/>
</dbReference>
<name>A0A811K3M4_9BILA</name>
<feature type="compositionally biased region" description="Basic and acidic residues" evidence="7">
    <location>
        <begin position="1060"/>
        <end position="1069"/>
    </location>
</feature>
<feature type="coiled-coil region" evidence="6">
    <location>
        <begin position="56"/>
        <end position="87"/>
    </location>
</feature>
<dbReference type="Proteomes" id="UP000614601">
    <property type="component" value="Unassembled WGS sequence"/>
</dbReference>
<evidence type="ECO:0000256" key="1">
    <source>
        <dbReference type="ARBA" id="ARBA00004138"/>
    </source>
</evidence>
<dbReference type="Proteomes" id="UP000783686">
    <property type="component" value="Unassembled WGS sequence"/>
</dbReference>